<organism evidence="1">
    <name type="scientific">Sesamum angustifolium</name>
    <dbReference type="NCBI Taxonomy" id="2727405"/>
    <lineage>
        <taxon>Eukaryota</taxon>
        <taxon>Viridiplantae</taxon>
        <taxon>Streptophyta</taxon>
        <taxon>Embryophyta</taxon>
        <taxon>Tracheophyta</taxon>
        <taxon>Spermatophyta</taxon>
        <taxon>Magnoliopsida</taxon>
        <taxon>eudicotyledons</taxon>
        <taxon>Gunneridae</taxon>
        <taxon>Pentapetalae</taxon>
        <taxon>asterids</taxon>
        <taxon>lamiids</taxon>
        <taxon>Lamiales</taxon>
        <taxon>Pedaliaceae</taxon>
        <taxon>Sesamum</taxon>
    </lineage>
</organism>
<dbReference type="EMBL" id="JACGWK010000006">
    <property type="protein sequence ID" value="KAL0348026.1"/>
    <property type="molecule type" value="Genomic_DNA"/>
</dbReference>
<name>A0AAW2P051_9LAMI</name>
<dbReference type="AlphaFoldDB" id="A0AAW2P051"/>
<evidence type="ECO:0000313" key="1">
    <source>
        <dbReference type="EMBL" id="KAL0348026.1"/>
    </source>
</evidence>
<reference evidence="1" key="1">
    <citation type="submission" date="2020-06" db="EMBL/GenBank/DDBJ databases">
        <authorList>
            <person name="Li T."/>
            <person name="Hu X."/>
            <person name="Zhang T."/>
            <person name="Song X."/>
            <person name="Zhang H."/>
            <person name="Dai N."/>
            <person name="Sheng W."/>
            <person name="Hou X."/>
            <person name="Wei L."/>
        </authorList>
    </citation>
    <scope>NUCLEOTIDE SEQUENCE</scope>
    <source>
        <strain evidence="1">G01</strain>
        <tissue evidence="1">Leaf</tissue>
    </source>
</reference>
<sequence length="175" mass="19364">MDSKVRCRQRGYNMESPYSAASRLLRGLYIELRTSKSGVRKGWALRRGPRKLGQKEVREAAGKECTRVAVNEVESEGTVHGLEQIELVPTTFQGPKFDTYMQVDNLATNNEGLELGLVQVPLRFVARGPMEPRTRGRRGRRGSVTSVVGAAENGIAVLASLILAPKGYKHAREEL</sequence>
<reference evidence="1" key="2">
    <citation type="journal article" date="2024" name="Plant">
        <title>Genomic evolution and insights into agronomic trait innovations of Sesamum species.</title>
        <authorList>
            <person name="Miao H."/>
            <person name="Wang L."/>
            <person name="Qu L."/>
            <person name="Liu H."/>
            <person name="Sun Y."/>
            <person name="Le M."/>
            <person name="Wang Q."/>
            <person name="Wei S."/>
            <person name="Zheng Y."/>
            <person name="Lin W."/>
            <person name="Duan Y."/>
            <person name="Cao H."/>
            <person name="Xiong S."/>
            <person name="Wang X."/>
            <person name="Wei L."/>
            <person name="Li C."/>
            <person name="Ma Q."/>
            <person name="Ju M."/>
            <person name="Zhao R."/>
            <person name="Li G."/>
            <person name="Mu C."/>
            <person name="Tian Q."/>
            <person name="Mei H."/>
            <person name="Zhang T."/>
            <person name="Gao T."/>
            <person name="Zhang H."/>
        </authorList>
    </citation>
    <scope>NUCLEOTIDE SEQUENCE</scope>
    <source>
        <strain evidence="1">G01</strain>
    </source>
</reference>
<comment type="caution">
    <text evidence="1">The sequence shown here is derived from an EMBL/GenBank/DDBJ whole genome shotgun (WGS) entry which is preliminary data.</text>
</comment>
<accession>A0AAW2P051</accession>
<gene>
    <name evidence="1" type="ORF">Sangu_1030400</name>
</gene>
<proteinExistence type="predicted"/>
<protein>
    <submittedName>
        <fullName evidence="1">Uncharacterized protein</fullName>
    </submittedName>
</protein>